<dbReference type="EMBL" id="JAVIJP010000036">
    <property type="protein sequence ID" value="KAL3628357.1"/>
    <property type="molecule type" value="Genomic_DNA"/>
</dbReference>
<gene>
    <name evidence="2" type="ORF">CASFOL_027403</name>
</gene>
<keyword evidence="1" id="KW-0812">Transmembrane</keyword>
<organism evidence="2 3">
    <name type="scientific">Castilleja foliolosa</name>
    <dbReference type="NCBI Taxonomy" id="1961234"/>
    <lineage>
        <taxon>Eukaryota</taxon>
        <taxon>Viridiplantae</taxon>
        <taxon>Streptophyta</taxon>
        <taxon>Embryophyta</taxon>
        <taxon>Tracheophyta</taxon>
        <taxon>Spermatophyta</taxon>
        <taxon>Magnoliopsida</taxon>
        <taxon>eudicotyledons</taxon>
        <taxon>Gunneridae</taxon>
        <taxon>Pentapetalae</taxon>
        <taxon>asterids</taxon>
        <taxon>lamiids</taxon>
        <taxon>Lamiales</taxon>
        <taxon>Orobanchaceae</taxon>
        <taxon>Pedicularideae</taxon>
        <taxon>Castillejinae</taxon>
        <taxon>Castilleja</taxon>
    </lineage>
</organism>
<name>A0ABD3CFS3_9LAMI</name>
<keyword evidence="1" id="KW-1133">Transmembrane helix</keyword>
<keyword evidence="1" id="KW-0472">Membrane</keyword>
<proteinExistence type="predicted"/>
<evidence type="ECO:0000313" key="2">
    <source>
        <dbReference type="EMBL" id="KAL3628357.1"/>
    </source>
</evidence>
<keyword evidence="3" id="KW-1185">Reference proteome</keyword>
<evidence type="ECO:0000313" key="3">
    <source>
        <dbReference type="Proteomes" id="UP001632038"/>
    </source>
</evidence>
<dbReference type="AlphaFoldDB" id="A0ABD3CFS3"/>
<protein>
    <submittedName>
        <fullName evidence="2">Uncharacterized protein</fullName>
    </submittedName>
</protein>
<evidence type="ECO:0000256" key="1">
    <source>
        <dbReference type="SAM" id="Phobius"/>
    </source>
</evidence>
<accession>A0ABD3CFS3</accession>
<dbReference type="Proteomes" id="UP001632038">
    <property type="component" value="Unassembled WGS sequence"/>
</dbReference>
<sequence>MPTPLFETLNKLRENRNVKHPKIVKMPSKTLHVPALKCKDGKCIVTNKKKTSAQPTSLDASHANWAVPLAVGIAALYITFRWFRSN</sequence>
<comment type="caution">
    <text evidence="2">The sequence shown here is derived from an EMBL/GenBank/DDBJ whole genome shotgun (WGS) entry which is preliminary data.</text>
</comment>
<reference evidence="3" key="1">
    <citation type="journal article" date="2024" name="IScience">
        <title>Strigolactones Initiate the Formation of Haustorium-like Structures in Castilleja.</title>
        <authorList>
            <person name="Buerger M."/>
            <person name="Peterson D."/>
            <person name="Chory J."/>
        </authorList>
    </citation>
    <scope>NUCLEOTIDE SEQUENCE [LARGE SCALE GENOMIC DNA]</scope>
</reference>
<feature type="transmembrane region" description="Helical" evidence="1">
    <location>
        <begin position="65"/>
        <end position="83"/>
    </location>
</feature>